<name>A0A9X1NX18_9HYPH</name>
<protein>
    <submittedName>
        <fullName evidence="2">Nuclear transport factor 2 family protein</fullName>
    </submittedName>
</protein>
<dbReference type="InterPro" id="IPR032710">
    <property type="entry name" value="NTF2-like_dom_sf"/>
</dbReference>
<comment type="caution">
    <text evidence="2">The sequence shown here is derived from an EMBL/GenBank/DDBJ whole genome shotgun (WGS) entry which is preliminary data.</text>
</comment>
<dbReference type="RefSeq" id="WP_231816564.1">
    <property type="nucleotide sequence ID" value="NZ_JAJOZR010000016.1"/>
</dbReference>
<sequence length="156" mass="16421">MIASVSLLSLQQGDHTMRNSILMALPLAFLVSTGAALAGPAMDMAKTRIEAIAKGDVATITKDYGKDPSLAWIGGPLDGTYASEKAIAEVWTKFSTAQGEQAAAVGDVWEAANPKGATVAANVVFAGKNKVPVLYIMTYRDGKLVDEIWQVNPPAK</sequence>
<keyword evidence="1" id="KW-0812">Transmembrane</keyword>
<organism evidence="2 3">
    <name type="scientific">Rhizobium quercicola</name>
    <dbReference type="NCBI Taxonomy" id="2901226"/>
    <lineage>
        <taxon>Bacteria</taxon>
        <taxon>Pseudomonadati</taxon>
        <taxon>Pseudomonadota</taxon>
        <taxon>Alphaproteobacteria</taxon>
        <taxon>Hyphomicrobiales</taxon>
        <taxon>Rhizobiaceae</taxon>
        <taxon>Rhizobium/Agrobacterium group</taxon>
        <taxon>Rhizobium</taxon>
    </lineage>
</organism>
<keyword evidence="1" id="KW-1133">Transmembrane helix</keyword>
<evidence type="ECO:0000313" key="2">
    <source>
        <dbReference type="EMBL" id="MCD7111481.1"/>
    </source>
</evidence>
<proteinExistence type="predicted"/>
<evidence type="ECO:0000256" key="1">
    <source>
        <dbReference type="SAM" id="Phobius"/>
    </source>
</evidence>
<keyword evidence="3" id="KW-1185">Reference proteome</keyword>
<dbReference type="Gene3D" id="3.10.450.50">
    <property type="match status" value="1"/>
</dbReference>
<accession>A0A9X1NX18</accession>
<gene>
    <name evidence="2" type="ORF">LRX75_20810</name>
</gene>
<dbReference type="SUPFAM" id="SSF54427">
    <property type="entry name" value="NTF2-like"/>
    <property type="match status" value="1"/>
</dbReference>
<keyword evidence="1" id="KW-0472">Membrane</keyword>
<reference evidence="2" key="1">
    <citation type="submission" date="2021-12" db="EMBL/GenBank/DDBJ databases">
        <authorList>
            <person name="Li Y."/>
        </authorList>
    </citation>
    <scope>NUCLEOTIDE SEQUENCE</scope>
    <source>
        <strain evidence="2">DKSPLA3</strain>
    </source>
</reference>
<dbReference type="AlphaFoldDB" id="A0A9X1NX18"/>
<feature type="transmembrane region" description="Helical" evidence="1">
    <location>
        <begin position="20"/>
        <end position="39"/>
    </location>
</feature>
<dbReference type="Proteomes" id="UP001139089">
    <property type="component" value="Unassembled WGS sequence"/>
</dbReference>
<evidence type="ECO:0000313" key="3">
    <source>
        <dbReference type="Proteomes" id="UP001139089"/>
    </source>
</evidence>
<dbReference type="EMBL" id="JAJOZR010000016">
    <property type="protein sequence ID" value="MCD7111481.1"/>
    <property type="molecule type" value="Genomic_DNA"/>
</dbReference>